<dbReference type="GO" id="GO:0000245">
    <property type="term" value="P:spliceosomal complex assembly"/>
    <property type="evidence" value="ECO:0007669"/>
    <property type="project" value="TreeGrafter"/>
</dbReference>
<dbReference type="Gene3D" id="3.30.200.20">
    <property type="entry name" value="Phosphorylase Kinase, domain 1"/>
    <property type="match status" value="1"/>
</dbReference>
<evidence type="ECO:0000256" key="8">
    <source>
        <dbReference type="ARBA" id="ARBA00048679"/>
    </source>
</evidence>
<dbReference type="PANTHER" id="PTHR47634:SF9">
    <property type="entry name" value="PROTEIN KINASE DOMAIN-CONTAINING PROTEIN-RELATED"/>
    <property type="match status" value="1"/>
</dbReference>
<keyword evidence="6" id="KW-0067">ATP-binding</keyword>
<dbReference type="InterPro" id="IPR011009">
    <property type="entry name" value="Kinase-like_dom_sf"/>
</dbReference>
<protein>
    <recommendedName>
        <fullName evidence="1">non-specific serine/threonine protein kinase</fullName>
        <ecNumber evidence="1">2.7.11.1</ecNumber>
    </recommendedName>
</protein>
<dbReference type="InterPro" id="IPR000719">
    <property type="entry name" value="Prot_kinase_dom"/>
</dbReference>
<dbReference type="GO" id="GO:0005524">
    <property type="term" value="F:ATP binding"/>
    <property type="evidence" value="ECO:0007669"/>
    <property type="project" value="UniProtKB-KW"/>
</dbReference>
<keyword evidence="3" id="KW-0808">Transferase</keyword>
<evidence type="ECO:0000256" key="4">
    <source>
        <dbReference type="ARBA" id="ARBA00022741"/>
    </source>
</evidence>
<evidence type="ECO:0000256" key="7">
    <source>
        <dbReference type="ARBA" id="ARBA00047899"/>
    </source>
</evidence>
<comment type="caution">
    <text evidence="10">The sequence shown here is derived from an EMBL/GenBank/DDBJ whole genome shotgun (WGS) entry which is preliminary data.</text>
</comment>
<dbReference type="PROSITE" id="PS50011">
    <property type="entry name" value="PROTEIN_KINASE_DOM"/>
    <property type="match status" value="1"/>
</dbReference>
<name>A0A8H3B7C4_9AGAM</name>
<comment type="catalytic activity">
    <reaction evidence="7">
        <text>L-threonyl-[protein] + ATP = O-phospho-L-threonyl-[protein] + ADP + H(+)</text>
        <dbReference type="Rhea" id="RHEA:46608"/>
        <dbReference type="Rhea" id="RHEA-COMP:11060"/>
        <dbReference type="Rhea" id="RHEA-COMP:11605"/>
        <dbReference type="ChEBI" id="CHEBI:15378"/>
        <dbReference type="ChEBI" id="CHEBI:30013"/>
        <dbReference type="ChEBI" id="CHEBI:30616"/>
        <dbReference type="ChEBI" id="CHEBI:61977"/>
        <dbReference type="ChEBI" id="CHEBI:456216"/>
        <dbReference type="EC" id="2.7.11.1"/>
    </reaction>
</comment>
<evidence type="ECO:0000256" key="1">
    <source>
        <dbReference type="ARBA" id="ARBA00012513"/>
    </source>
</evidence>
<keyword evidence="4" id="KW-0547">Nucleotide-binding</keyword>
<dbReference type="GO" id="GO:0004674">
    <property type="term" value="F:protein serine/threonine kinase activity"/>
    <property type="evidence" value="ECO:0007669"/>
    <property type="project" value="UniProtKB-KW"/>
</dbReference>
<accession>A0A8H3B7C4</accession>
<dbReference type="Proteomes" id="UP000663826">
    <property type="component" value="Unassembled WGS sequence"/>
</dbReference>
<dbReference type="Pfam" id="PF00069">
    <property type="entry name" value="Pkinase"/>
    <property type="match status" value="1"/>
</dbReference>
<evidence type="ECO:0000256" key="3">
    <source>
        <dbReference type="ARBA" id="ARBA00022679"/>
    </source>
</evidence>
<sequence length="365" mass="41075">MFQTRRIIPTNTQIGRLILLGRFDEELVHKFDPAYWYPAVAGQVLNDRYKLLAKLGFGSSSTVWLAKDVTRWSWLPTRYVTLKISTSHFSKSPITDLHKHESHISRQILAKNSSHPGLQFLRTPIDTFEVQGQKGAHLVLAYEPMREPLSMLLNRFKEAGNDKQCEPEFVKTVIGKTLPGGYTVHMSHEDLGPIMPDKHIGPLKIHDFGSAVELGGNSNPLSTPASYAAPEVLLGCEDGTGSDVWDVGMIVWELLAGKPLFEGADPEFKIRTIRKHLADLTSLLGPPPHSLLSRGKSSLSYFTSGGKFKYPNLLTHHRKLRAKFMGKMSHDEQDAFLDFMKGVVVWDPLERKSVKELMGHRWLSQ</sequence>
<dbReference type="InterPro" id="IPR051334">
    <property type="entry name" value="SRPK"/>
</dbReference>
<dbReference type="SUPFAM" id="SSF56112">
    <property type="entry name" value="Protein kinase-like (PK-like)"/>
    <property type="match status" value="1"/>
</dbReference>
<dbReference type="GO" id="GO:0050684">
    <property type="term" value="P:regulation of mRNA processing"/>
    <property type="evidence" value="ECO:0007669"/>
    <property type="project" value="TreeGrafter"/>
</dbReference>
<dbReference type="EC" id="2.7.11.1" evidence="1"/>
<keyword evidence="5" id="KW-0418">Kinase</keyword>
<dbReference type="EMBL" id="CAJMWQ010001405">
    <property type="protein sequence ID" value="CAE6449510.1"/>
    <property type="molecule type" value="Genomic_DNA"/>
</dbReference>
<keyword evidence="2" id="KW-0723">Serine/threonine-protein kinase</keyword>
<evidence type="ECO:0000256" key="5">
    <source>
        <dbReference type="ARBA" id="ARBA00022777"/>
    </source>
</evidence>
<evidence type="ECO:0000313" key="10">
    <source>
        <dbReference type="EMBL" id="CAE6449510.1"/>
    </source>
</evidence>
<gene>
    <name evidence="10" type="ORF">RDB_LOCUS77640</name>
</gene>
<dbReference type="AlphaFoldDB" id="A0A8H3B7C4"/>
<evidence type="ECO:0000256" key="6">
    <source>
        <dbReference type="ARBA" id="ARBA00022840"/>
    </source>
</evidence>
<dbReference type="PANTHER" id="PTHR47634">
    <property type="entry name" value="PROTEIN KINASE DOMAIN-CONTAINING PROTEIN-RELATED"/>
    <property type="match status" value="1"/>
</dbReference>
<reference evidence="10" key="1">
    <citation type="submission" date="2021-01" db="EMBL/GenBank/DDBJ databases">
        <authorList>
            <person name="Kaushik A."/>
        </authorList>
    </citation>
    <scope>NUCLEOTIDE SEQUENCE</scope>
    <source>
        <strain evidence="10">AG1-1B</strain>
    </source>
</reference>
<evidence type="ECO:0000313" key="11">
    <source>
        <dbReference type="Proteomes" id="UP000663826"/>
    </source>
</evidence>
<proteinExistence type="predicted"/>
<feature type="domain" description="Protein kinase" evidence="9">
    <location>
        <begin position="49"/>
        <end position="363"/>
    </location>
</feature>
<dbReference type="Gene3D" id="1.10.510.10">
    <property type="entry name" value="Transferase(Phosphotransferase) domain 1"/>
    <property type="match status" value="1"/>
</dbReference>
<evidence type="ECO:0000256" key="2">
    <source>
        <dbReference type="ARBA" id="ARBA00022527"/>
    </source>
</evidence>
<organism evidence="10 11">
    <name type="scientific">Rhizoctonia solani</name>
    <dbReference type="NCBI Taxonomy" id="456999"/>
    <lineage>
        <taxon>Eukaryota</taxon>
        <taxon>Fungi</taxon>
        <taxon>Dikarya</taxon>
        <taxon>Basidiomycota</taxon>
        <taxon>Agaricomycotina</taxon>
        <taxon>Agaricomycetes</taxon>
        <taxon>Cantharellales</taxon>
        <taxon>Ceratobasidiaceae</taxon>
        <taxon>Rhizoctonia</taxon>
    </lineage>
</organism>
<dbReference type="SMART" id="SM00220">
    <property type="entry name" value="S_TKc"/>
    <property type="match status" value="1"/>
</dbReference>
<comment type="catalytic activity">
    <reaction evidence="8">
        <text>L-seryl-[protein] + ATP = O-phospho-L-seryl-[protein] + ADP + H(+)</text>
        <dbReference type="Rhea" id="RHEA:17989"/>
        <dbReference type="Rhea" id="RHEA-COMP:9863"/>
        <dbReference type="Rhea" id="RHEA-COMP:11604"/>
        <dbReference type="ChEBI" id="CHEBI:15378"/>
        <dbReference type="ChEBI" id="CHEBI:29999"/>
        <dbReference type="ChEBI" id="CHEBI:30616"/>
        <dbReference type="ChEBI" id="CHEBI:83421"/>
        <dbReference type="ChEBI" id="CHEBI:456216"/>
        <dbReference type="EC" id="2.7.11.1"/>
    </reaction>
</comment>
<evidence type="ECO:0000259" key="9">
    <source>
        <dbReference type="PROSITE" id="PS50011"/>
    </source>
</evidence>